<protein>
    <submittedName>
        <fullName evidence="2">YesL family protein</fullName>
    </submittedName>
</protein>
<sequence>MQNYNGIFGFIYLLASWFMRLSVTNFLWFVLNIPVTIVVWTYLINDEGTHIYALPLVVLLPLLFYPASAALFAMARDWMRDEEHDSLLKMYVAYLRSNYRTSFVSGLIWTLLWSIWILDFRFFAENNDLLATVFSILGILLVVMNIHFLSMIVHYEMTIRERFFNSFYMTVGRPGVTVITALIVSFIIYIASTLWFVIIFFAGSLIATISFYLFYRSYLKIRQEACNI</sequence>
<keyword evidence="1" id="KW-0472">Membrane</keyword>
<keyword evidence="1" id="KW-1133">Transmembrane helix</keyword>
<feature type="transmembrane region" description="Helical" evidence="1">
    <location>
        <begin position="194"/>
        <end position="215"/>
    </location>
</feature>
<evidence type="ECO:0000313" key="2">
    <source>
        <dbReference type="EMBL" id="MFC7061055.1"/>
    </source>
</evidence>
<evidence type="ECO:0000256" key="1">
    <source>
        <dbReference type="SAM" id="Phobius"/>
    </source>
</evidence>
<name>A0ABW2EJM6_9BACI</name>
<dbReference type="EMBL" id="JBHSZV010000011">
    <property type="protein sequence ID" value="MFC7061055.1"/>
    <property type="molecule type" value="Genomic_DNA"/>
</dbReference>
<evidence type="ECO:0000313" key="3">
    <source>
        <dbReference type="Proteomes" id="UP001596410"/>
    </source>
</evidence>
<proteinExistence type="predicted"/>
<feature type="transmembrane region" description="Helical" evidence="1">
    <location>
        <begin position="51"/>
        <end position="76"/>
    </location>
</feature>
<feature type="transmembrane region" description="Helical" evidence="1">
    <location>
        <begin position="129"/>
        <end position="155"/>
    </location>
</feature>
<gene>
    <name evidence="2" type="ORF">ACFQIC_04135</name>
</gene>
<keyword evidence="3" id="KW-1185">Reference proteome</keyword>
<reference evidence="3" key="1">
    <citation type="journal article" date="2019" name="Int. J. Syst. Evol. Microbiol.">
        <title>The Global Catalogue of Microorganisms (GCM) 10K type strain sequencing project: providing services to taxonomists for standard genome sequencing and annotation.</title>
        <authorList>
            <consortium name="The Broad Institute Genomics Platform"/>
            <consortium name="The Broad Institute Genome Sequencing Center for Infectious Disease"/>
            <person name="Wu L."/>
            <person name="Ma J."/>
        </authorList>
    </citation>
    <scope>NUCLEOTIDE SEQUENCE [LARGE SCALE GENOMIC DNA]</scope>
    <source>
        <strain evidence="3">CGMCC 4.1621</strain>
    </source>
</reference>
<dbReference type="Pfam" id="PF04854">
    <property type="entry name" value="DUF624"/>
    <property type="match status" value="1"/>
</dbReference>
<comment type="caution">
    <text evidence="2">The sequence shown here is derived from an EMBL/GenBank/DDBJ whole genome shotgun (WGS) entry which is preliminary data.</text>
</comment>
<feature type="transmembrane region" description="Helical" evidence="1">
    <location>
        <begin position="97"/>
        <end position="117"/>
    </location>
</feature>
<keyword evidence="1" id="KW-0812">Transmembrane</keyword>
<dbReference type="RefSeq" id="WP_204708854.1">
    <property type="nucleotide sequence ID" value="NZ_JBHSZV010000011.1"/>
</dbReference>
<organism evidence="2 3">
    <name type="scientific">Halobacillus seohaensis</name>
    <dbReference type="NCBI Taxonomy" id="447421"/>
    <lineage>
        <taxon>Bacteria</taxon>
        <taxon>Bacillati</taxon>
        <taxon>Bacillota</taxon>
        <taxon>Bacilli</taxon>
        <taxon>Bacillales</taxon>
        <taxon>Bacillaceae</taxon>
        <taxon>Halobacillus</taxon>
    </lineage>
</organism>
<dbReference type="Proteomes" id="UP001596410">
    <property type="component" value="Unassembled WGS sequence"/>
</dbReference>
<feature type="transmembrane region" description="Helical" evidence="1">
    <location>
        <begin position="167"/>
        <end position="188"/>
    </location>
</feature>
<accession>A0ABW2EJM6</accession>
<dbReference type="InterPro" id="IPR006938">
    <property type="entry name" value="DUF624"/>
</dbReference>